<dbReference type="Proteomes" id="UP000324831">
    <property type="component" value="Unassembled WGS sequence"/>
</dbReference>
<reference evidence="1 2" key="1">
    <citation type="submission" date="2019-01" db="EMBL/GenBank/DDBJ databases">
        <title>Draft genome sequences of Candidatus Mycoplasma haemohominis SWG34-3 identified from a patient with pyrexia, anemia and liver dysfunction.</title>
        <authorList>
            <person name="Sekizuka T."/>
            <person name="Hattori N."/>
            <person name="Katano H."/>
            <person name="Takuma T."/>
            <person name="Ito T."/>
            <person name="Arai N."/>
            <person name="Yanai R."/>
            <person name="Ishii S."/>
            <person name="Miura Y."/>
            <person name="Tokunaga T."/>
            <person name="Watanabe H."/>
            <person name="Nomura N."/>
            <person name="Eguchi J."/>
            <person name="Arai T."/>
            <person name="Hasegawa H."/>
            <person name="Nakamaki T."/>
            <person name="Wakita T."/>
            <person name="Niki Y."/>
            <person name="Kuroda M."/>
        </authorList>
    </citation>
    <scope>NUCLEOTIDE SEQUENCE [LARGE SCALE GENOMIC DNA]</scope>
    <source>
        <strain evidence="1">SWG34-3</strain>
    </source>
</reference>
<dbReference type="EMBL" id="BIMN01000005">
    <property type="protein sequence ID" value="GCE63879.1"/>
    <property type="molecule type" value="Genomic_DNA"/>
</dbReference>
<gene>
    <name evidence="1" type="ORF">MHSWG343_08860</name>
</gene>
<name>A0A478FTW6_9MOLU</name>
<comment type="caution">
    <text evidence="1">The sequence shown here is derived from an EMBL/GenBank/DDBJ whole genome shotgun (WGS) entry which is preliminary data.</text>
</comment>
<organism evidence="1 2">
    <name type="scientific">Candidatus Mycoplasma haematohominis</name>
    <dbReference type="NCBI Taxonomy" id="1494318"/>
    <lineage>
        <taxon>Bacteria</taxon>
        <taxon>Bacillati</taxon>
        <taxon>Mycoplasmatota</taxon>
        <taxon>Mollicutes</taxon>
        <taxon>Mycoplasmataceae</taxon>
        <taxon>Mycoplasma</taxon>
    </lineage>
</organism>
<evidence type="ECO:0000313" key="2">
    <source>
        <dbReference type="Proteomes" id="UP000324831"/>
    </source>
</evidence>
<dbReference type="AlphaFoldDB" id="A0A478FTW6"/>
<proteinExistence type="predicted"/>
<sequence length="379" mass="42498">MLRQKTKLASLLNFLGITTLTAGSVGGGIKIYLREFASKLDANSSLPVFQLIKIDDLEEIIPKVATFKSAIEDKGYKVIDNSSEHRQSKLSLLHKLDPHLTSLHYKANDLFPGSSDLVLTSHEIAKGKTVSESGQSLDFVINGIQSPENTASTKHKHDCATALEKPYDESKKDQLDKLIEWCTVIQTNSDLLTRNGFTLLDTDSDKDNDDWKKVISGGWLTKGVKSNSYNYWEKQSFFSASDLEQLIGKSSNIKEIKQVSDVEDKHIALFKERCKVELQKTPEIKNFPLSTYFLQGATSPNKSTLSVDSFFEATYFCTKPITAEEYLKNNLKAKTHVQSADRGLVCSLDELNNYEWYTYQPAQGKGFWCGVKAMYGGKE</sequence>
<accession>A0A478FTW6</accession>
<protein>
    <submittedName>
        <fullName evidence="1">Uncharacterized protein</fullName>
    </submittedName>
</protein>
<evidence type="ECO:0000313" key="1">
    <source>
        <dbReference type="EMBL" id="GCE63879.1"/>
    </source>
</evidence>